<dbReference type="AlphaFoldDB" id="A0A2G5VN52"/>
<name>A0A2G5VN52_9PELO</name>
<dbReference type="Proteomes" id="UP000230233">
    <property type="component" value="Chromosome I"/>
</dbReference>
<sequence length="105" mass="12603">MLNARPNLLHNLEYNRALYINLVGASEGNERNRVRRNIYNFVTRTLNWVPAYERRYTAFMFVKNDNRGYVELENELRREINLRGLTDDVIFYVLVRPAFEMDGEE</sequence>
<dbReference type="EMBL" id="PDUG01000001">
    <property type="protein sequence ID" value="PIC53080.1"/>
    <property type="molecule type" value="Genomic_DNA"/>
</dbReference>
<gene>
    <name evidence="1" type="primary">Cnig_chr_I.g293</name>
    <name evidence="1" type="ORF">B9Z55_000293</name>
</gene>
<organism evidence="1 2">
    <name type="scientific">Caenorhabditis nigoni</name>
    <dbReference type="NCBI Taxonomy" id="1611254"/>
    <lineage>
        <taxon>Eukaryota</taxon>
        <taxon>Metazoa</taxon>
        <taxon>Ecdysozoa</taxon>
        <taxon>Nematoda</taxon>
        <taxon>Chromadorea</taxon>
        <taxon>Rhabditida</taxon>
        <taxon>Rhabditina</taxon>
        <taxon>Rhabditomorpha</taxon>
        <taxon>Rhabditoidea</taxon>
        <taxon>Rhabditidae</taxon>
        <taxon>Peloderinae</taxon>
        <taxon>Caenorhabditis</taxon>
    </lineage>
</organism>
<protein>
    <submittedName>
        <fullName evidence="1">Uncharacterized protein</fullName>
    </submittedName>
</protein>
<comment type="caution">
    <text evidence="1">The sequence shown here is derived from an EMBL/GenBank/DDBJ whole genome shotgun (WGS) entry which is preliminary data.</text>
</comment>
<accession>A0A2G5VN52</accession>
<evidence type="ECO:0000313" key="1">
    <source>
        <dbReference type="EMBL" id="PIC53080.1"/>
    </source>
</evidence>
<evidence type="ECO:0000313" key="2">
    <source>
        <dbReference type="Proteomes" id="UP000230233"/>
    </source>
</evidence>
<keyword evidence="2" id="KW-1185">Reference proteome</keyword>
<proteinExistence type="predicted"/>
<reference evidence="2" key="1">
    <citation type="submission" date="2017-10" db="EMBL/GenBank/DDBJ databases">
        <title>Rapid genome shrinkage in a self-fertile nematode reveals novel sperm competition proteins.</title>
        <authorList>
            <person name="Yin D."/>
            <person name="Schwarz E.M."/>
            <person name="Thomas C.G."/>
            <person name="Felde R.L."/>
            <person name="Korf I.F."/>
            <person name="Cutter A.D."/>
            <person name="Schartner C.M."/>
            <person name="Ralston E.J."/>
            <person name="Meyer B.J."/>
            <person name="Haag E.S."/>
        </authorList>
    </citation>
    <scope>NUCLEOTIDE SEQUENCE [LARGE SCALE GENOMIC DNA]</scope>
    <source>
        <strain evidence="2">JU1422</strain>
    </source>
</reference>